<dbReference type="Gene3D" id="3.40.50.360">
    <property type="match status" value="1"/>
</dbReference>
<evidence type="ECO:0000259" key="1">
    <source>
        <dbReference type="Pfam" id="PF03358"/>
    </source>
</evidence>
<proteinExistence type="predicted"/>
<dbReference type="InterPro" id="IPR005025">
    <property type="entry name" value="FMN_Rdtase-like_dom"/>
</dbReference>
<dbReference type="AlphaFoldDB" id="A0A0A1H7T2"/>
<accession>A0A0A1H7T2</accession>
<name>A0A0A1H7T2_STRMG</name>
<dbReference type="RefSeq" id="WP_002267210.1">
    <property type="nucleotide sequence ID" value="NZ_CP021318.1"/>
</dbReference>
<dbReference type="SUPFAM" id="SSF52218">
    <property type="entry name" value="Flavoproteins"/>
    <property type="match status" value="1"/>
</dbReference>
<dbReference type="PANTHER" id="PTHR30543">
    <property type="entry name" value="CHROMATE REDUCTASE"/>
    <property type="match status" value="1"/>
</dbReference>
<dbReference type="Pfam" id="PF03358">
    <property type="entry name" value="FMN_red"/>
    <property type="match status" value="1"/>
</dbReference>
<dbReference type="InterPro" id="IPR029039">
    <property type="entry name" value="Flavoprotein-like_sf"/>
</dbReference>
<reference evidence="2" key="1">
    <citation type="submission" date="2013-11" db="EMBL/GenBank/DDBJ databases">
        <title>Nucleotide sequence analysis of clustered regularly interspaced short palindromic repeats, CRISPR, in Streptococcus mutans.</title>
        <authorList>
            <person name="Tamura H."/>
        </authorList>
    </citation>
    <scope>NUCLEOTIDE SEQUENCE</scope>
    <source>
        <strain evidence="2">MT8148</strain>
    </source>
</reference>
<feature type="domain" description="NADPH-dependent FMN reductase-like" evidence="1">
    <location>
        <begin position="1"/>
        <end position="146"/>
    </location>
</feature>
<dbReference type="PANTHER" id="PTHR30543:SF21">
    <property type="entry name" value="NAD(P)H-DEPENDENT FMN REDUCTASE LOT6"/>
    <property type="match status" value="1"/>
</dbReference>
<dbReference type="InterPro" id="IPR050712">
    <property type="entry name" value="NAD(P)H-dep_reductase"/>
</dbReference>
<evidence type="ECO:0000313" key="2">
    <source>
        <dbReference type="EMBL" id="BAP90532.1"/>
    </source>
</evidence>
<protein>
    <recommendedName>
        <fullName evidence="1">NADPH-dependent FMN reductase-like domain-containing protein</fullName>
    </recommendedName>
</protein>
<dbReference type="GO" id="GO:0010181">
    <property type="term" value="F:FMN binding"/>
    <property type="evidence" value="ECO:0007669"/>
    <property type="project" value="TreeGrafter"/>
</dbReference>
<dbReference type="GO" id="GO:0016491">
    <property type="term" value="F:oxidoreductase activity"/>
    <property type="evidence" value="ECO:0007669"/>
    <property type="project" value="InterPro"/>
</dbReference>
<dbReference type="GO" id="GO:0005829">
    <property type="term" value="C:cytosol"/>
    <property type="evidence" value="ECO:0007669"/>
    <property type="project" value="TreeGrafter"/>
</dbReference>
<organism evidence="2">
    <name type="scientific">Streptococcus mutans</name>
    <dbReference type="NCBI Taxonomy" id="1309"/>
    <lineage>
        <taxon>Bacteria</taxon>
        <taxon>Bacillati</taxon>
        <taxon>Bacillota</taxon>
        <taxon>Bacilli</taxon>
        <taxon>Lactobacillales</taxon>
        <taxon>Streptococcaceae</taxon>
        <taxon>Streptococcus</taxon>
    </lineage>
</organism>
<dbReference type="EMBL" id="AB872817">
    <property type="protein sequence ID" value="BAP90532.1"/>
    <property type="molecule type" value="Genomic_DNA"/>
</dbReference>
<sequence length="288" mass="32171">MKVVAIVGSNASFSYNRLLLQFIKERFGQAFALEILEIKELPLFNQDSSAADCPLIQKLNEDILNADGIIIATAEHNQTITASLKSMLEWLSYQLHPFKNKPVMIVGASYYNQGTSHAQEHLRQILNAPGLDAWVMPGHEFFLGNASEVFDENNQIKDDDTVIYLAQCLQRFIRYVTVVQELKGDSIQLSDAISGASESVQEDSAASAMLEKQLSLQKKETNTPFERALDKTYGPALKDTLEDPFDKVLDAQYKAIKKQPIPFEKALDNIFGKDLGIETTDPLDALLK</sequence>